<gene>
    <name evidence="3" type="ORF">ABL78_4435</name>
</gene>
<dbReference type="OrthoDB" id="266399at2759"/>
<dbReference type="VEuPathDB" id="TriTrypDB:Lsey_0128_0090"/>
<organism evidence="3 4">
    <name type="scientific">Leptomonas seymouri</name>
    <dbReference type="NCBI Taxonomy" id="5684"/>
    <lineage>
        <taxon>Eukaryota</taxon>
        <taxon>Discoba</taxon>
        <taxon>Euglenozoa</taxon>
        <taxon>Kinetoplastea</taxon>
        <taxon>Metakinetoplastina</taxon>
        <taxon>Trypanosomatida</taxon>
        <taxon>Trypanosomatidae</taxon>
        <taxon>Leishmaniinae</taxon>
        <taxon>Leptomonas</taxon>
    </lineage>
</organism>
<dbReference type="OMA" id="CPRYSED"/>
<reference evidence="3 4" key="1">
    <citation type="journal article" date="2015" name="PLoS Pathog.">
        <title>Leptomonas seymouri: Adaptations to the Dixenous Life Cycle Analyzed by Genome Sequencing, Transcriptome Profiling and Co-infection with Leishmania donovani.</title>
        <authorList>
            <person name="Kraeva N."/>
            <person name="Butenko A."/>
            <person name="Hlavacova J."/>
            <person name="Kostygov A."/>
            <person name="Myskova J."/>
            <person name="Grybchuk D."/>
            <person name="Lestinova T."/>
            <person name="Votypka J."/>
            <person name="Volf P."/>
            <person name="Opperdoes F."/>
            <person name="Flegontov P."/>
            <person name="Lukes J."/>
            <person name="Yurchenko V."/>
        </authorList>
    </citation>
    <scope>NUCLEOTIDE SEQUENCE [LARGE SCALE GENOMIC DNA]</scope>
    <source>
        <strain evidence="3 4">ATCC 30220</strain>
    </source>
</reference>
<feature type="transmembrane region" description="Helical" evidence="2">
    <location>
        <begin position="22"/>
        <end position="43"/>
    </location>
</feature>
<evidence type="ECO:0000313" key="3">
    <source>
        <dbReference type="EMBL" id="KPI86495.1"/>
    </source>
</evidence>
<proteinExistence type="predicted"/>
<feature type="region of interest" description="Disordered" evidence="1">
    <location>
        <begin position="287"/>
        <end position="311"/>
    </location>
</feature>
<feature type="region of interest" description="Disordered" evidence="1">
    <location>
        <begin position="129"/>
        <end position="164"/>
    </location>
</feature>
<sequence length="311" mass="33724">MESLTLWNDVSSNLAEFVFDNWLMLVGAALLLLSCVKHSLMYWEFRQDRRRLECCHIRHCALLHAAQKHKRQHLGVTGDSEKVKRTEGADEAVYARGDAAAALTNTSRGTTPAGAGDLVVPEARLNSPNAAAATTKVASRKPSGAIHDQPRPRHPSDFNAPPTQLANDAKTYTELQSPGLPITSSSSDLSLSISPISVTQQADVATSRLLNRVAISPHSTEAASGIQPEGSAKIPFSVSGEVTSRRSVCCPRYSEDEQRRIDEKRQANAQAWMEAKRALESTENWASCGLTPMSSTTRRKISSDSGAACKE</sequence>
<evidence type="ECO:0000256" key="2">
    <source>
        <dbReference type="SAM" id="Phobius"/>
    </source>
</evidence>
<name>A0A0N1IK89_LEPSE</name>
<dbReference type="EMBL" id="LJSK01000128">
    <property type="protein sequence ID" value="KPI86495.1"/>
    <property type="molecule type" value="Genomic_DNA"/>
</dbReference>
<evidence type="ECO:0000313" key="4">
    <source>
        <dbReference type="Proteomes" id="UP000038009"/>
    </source>
</evidence>
<keyword evidence="4" id="KW-1185">Reference proteome</keyword>
<accession>A0A0N1IK89</accession>
<keyword evidence="2" id="KW-0472">Membrane</keyword>
<evidence type="ECO:0000256" key="1">
    <source>
        <dbReference type="SAM" id="MobiDB-lite"/>
    </source>
</evidence>
<dbReference type="Proteomes" id="UP000038009">
    <property type="component" value="Unassembled WGS sequence"/>
</dbReference>
<keyword evidence="2" id="KW-1133">Transmembrane helix</keyword>
<keyword evidence="2" id="KW-0812">Transmembrane</keyword>
<protein>
    <submittedName>
        <fullName evidence="3">Uncharacterized protein</fullName>
    </submittedName>
</protein>
<dbReference type="AlphaFoldDB" id="A0A0N1IK89"/>
<comment type="caution">
    <text evidence="3">The sequence shown here is derived from an EMBL/GenBank/DDBJ whole genome shotgun (WGS) entry which is preliminary data.</text>
</comment>